<evidence type="ECO:0000256" key="3">
    <source>
        <dbReference type="ARBA" id="ARBA00022989"/>
    </source>
</evidence>
<dbReference type="InterPro" id="IPR008253">
    <property type="entry name" value="Marvel"/>
</dbReference>
<dbReference type="Proteomes" id="UP001174694">
    <property type="component" value="Unassembled WGS sequence"/>
</dbReference>
<dbReference type="PANTHER" id="PTHR37451">
    <property type="entry name" value="MARVEL DOMAIN"/>
    <property type="match status" value="1"/>
</dbReference>
<protein>
    <submittedName>
        <fullName evidence="8">Integral membrane protein</fullName>
    </submittedName>
</protein>
<keyword evidence="2 6" id="KW-0812">Transmembrane</keyword>
<evidence type="ECO:0000256" key="6">
    <source>
        <dbReference type="SAM" id="Phobius"/>
    </source>
</evidence>
<feature type="transmembrane region" description="Helical" evidence="6">
    <location>
        <begin position="85"/>
        <end position="107"/>
    </location>
</feature>
<feature type="transmembrane region" description="Helical" evidence="6">
    <location>
        <begin position="135"/>
        <end position="162"/>
    </location>
</feature>
<evidence type="ECO:0000313" key="8">
    <source>
        <dbReference type="EMBL" id="KAJ9151899.1"/>
    </source>
</evidence>
<keyword evidence="3 6" id="KW-1133">Transmembrane helix</keyword>
<keyword evidence="9" id="KW-1185">Reference proteome</keyword>
<dbReference type="GO" id="GO:0016020">
    <property type="term" value="C:membrane"/>
    <property type="evidence" value="ECO:0007669"/>
    <property type="project" value="UniProtKB-SubCell"/>
</dbReference>
<evidence type="ECO:0000256" key="2">
    <source>
        <dbReference type="ARBA" id="ARBA00022692"/>
    </source>
</evidence>
<feature type="domain" description="MARVEL" evidence="7">
    <location>
        <begin position="26"/>
        <end position="161"/>
    </location>
</feature>
<reference evidence="8" key="1">
    <citation type="submission" date="2022-07" db="EMBL/GenBank/DDBJ databases">
        <title>Fungi with potential for degradation of polypropylene.</title>
        <authorList>
            <person name="Gostincar C."/>
        </authorList>
    </citation>
    <scope>NUCLEOTIDE SEQUENCE</scope>
    <source>
        <strain evidence="8">EXF-13308</strain>
    </source>
</reference>
<evidence type="ECO:0000313" key="9">
    <source>
        <dbReference type="Proteomes" id="UP001174694"/>
    </source>
</evidence>
<dbReference type="Pfam" id="PF01284">
    <property type="entry name" value="MARVEL"/>
    <property type="match status" value="1"/>
</dbReference>
<proteinExistence type="predicted"/>
<evidence type="ECO:0000256" key="5">
    <source>
        <dbReference type="SAM" id="MobiDB-lite"/>
    </source>
</evidence>
<keyword evidence="4 6" id="KW-0472">Membrane</keyword>
<comment type="subcellular location">
    <subcellularLocation>
        <location evidence="1">Membrane</location>
        <topology evidence="1">Multi-pass membrane protein</topology>
    </subcellularLocation>
</comment>
<evidence type="ECO:0000259" key="7">
    <source>
        <dbReference type="Pfam" id="PF01284"/>
    </source>
</evidence>
<name>A0AA38S752_9PEZI</name>
<gene>
    <name evidence="8" type="ORF">NKR23_g2626</name>
</gene>
<evidence type="ECO:0000256" key="1">
    <source>
        <dbReference type="ARBA" id="ARBA00004141"/>
    </source>
</evidence>
<sequence>MANDAKYSAQRDAGREHIPIYPKGFIAIRIVQLVLAVVILGLCAYSLSMMSFSGNCLNLFTAIACIIISIYHLVAEFGPAKAYNYWAILGLDIFMVVFWLVSFALLASQVAPFMNGVTTCDWYGDCVTTSLTGTYLTIASCMAAASALGGVEFVLFIISLAIHSVKMHQHRQAGLHCNPVTEGVAPAGGPVSNGASSVEKTQVQPVYSALPQQNSVPAVAYVQQQQQQPATYPLQTMTPTPPPQQAYNPPPVAQPVPYYPQQQQQQQAVNPLVAQHTGGTYTQVQPEQGTQAVYQQYQ</sequence>
<dbReference type="EMBL" id="JANBVO010000005">
    <property type="protein sequence ID" value="KAJ9151899.1"/>
    <property type="molecule type" value="Genomic_DNA"/>
</dbReference>
<dbReference type="PANTHER" id="PTHR37451:SF4">
    <property type="entry name" value="MARVEL DOMAIN-CONTAINING PROTEIN"/>
    <property type="match status" value="1"/>
</dbReference>
<evidence type="ECO:0000256" key="4">
    <source>
        <dbReference type="ARBA" id="ARBA00023136"/>
    </source>
</evidence>
<feature type="compositionally biased region" description="Low complexity" evidence="5">
    <location>
        <begin position="259"/>
        <end position="271"/>
    </location>
</feature>
<feature type="transmembrane region" description="Helical" evidence="6">
    <location>
        <begin position="59"/>
        <end position="78"/>
    </location>
</feature>
<feature type="region of interest" description="Disordered" evidence="5">
    <location>
        <begin position="233"/>
        <end position="272"/>
    </location>
</feature>
<comment type="caution">
    <text evidence="8">The sequence shown here is derived from an EMBL/GenBank/DDBJ whole genome shotgun (WGS) entry which is preliminary data.</text>
</comment>
<feature type="compositionally biased region" description="Pro residues" evidence="5">
    <location>
        <begin position="239"/>
        <end position="258"/>
    </location>
</feature>
<dbReference type="AlphaFoldDB" id="A0AA38S752"/>
<organism evidence="8 9">
    <name type="scientific">Pleurostoma richardsiae</name>
    <dbReference type="NCBI Taxonomy" id="41990"/>
    <lineage>
        <taxon>Eukaryota</taxon>
        <taxon>Fungi</taxon>
        <taxon>Dikarya</taxon>
        <taxon>Ascomycota</taxon>
        <taxon>Pezizomycotina</taxon>
        <taxon>Sordariomycetes</taxon>
        <taxon>Sordariomycetidae</taxon>
        <taxon>Calosphaeriales</taxon>
        <taxon>Pleurostomataceae</taxon>
        <taxon>Pleurostoma</taxon>
    </lineage>
</organism>
<accession>A0AA38S752</accession>
<feature type="transmembrane region" description="Helical" evidence="6">
    <location>
        <begin position="25"/>
        <end position="47"/>
    </location>
</feature>